<feature type="repeat" description="PPR" evidence="3">
    <location>
        <begin position="105"/>
        <end position="139"/>
    </location>
</feature>
<dbReference type="InterPro" id="IPR002885">
    <property type="entry name" value="PPR_rpt"/>
</dbReference>
<dbReference type="Gene3D" id="1.25.40.10">
    <property type="entry name" value="Tetratricopeptide repeat domain"/>
    <property type="match status" value="1"/>
</dbReference>
<dbReference type="Pfam" id="PF13041">
    <property type="entry name" value="PPR_2"/>
    <property type="match status" value="1"/>
</dbReference>
<name>A0A4D6LWF3_VIGUN</name>
<evidence type="ECO:0000256" key="1">
    <source>
        <dbReference type="ARBA" id="ARBA00007626"/>
    </source>
</evidence>
<proteinExistence type="inferred from homology"/>
<evidence type="ECO:0000256" key="2">
    <source>
        <dbReference type="ARBA" id="ARBA00022737"/>
    </source>
</evidence>
<evidence type="ECO:0000256" key="3">
    <source>
        <dbReference type="PROSITE-ProRule" id="PRU00708"/>
    </source>
</evidence>
<dbReference type="NCBIfam" id="TIGR00756">
    <property type="entry name" value="PPR"/>
    <property type="match status" value="2"/>
</dbReference>
<keyword evidence="2" id="KW-0677">Repeat</keyword>
<feature type="repeat" description="PPR" evidence="3">
    <location>
        <begin position="70"/>
        <end position="104"/>
    </location>
</feature>
<dbReference type="PANTHER" id="PTHR47941">
    <property type="entry name" value="PENTATRICOPEPTIDE REPEAT-CONTAINING PROTEIN 3, MITOCHONDRIAL"/>
    <property type="match status" value="1"/>
</dbReference>
<accession>A0A4D6LWF3</accession>
<comment type="similarity">
    <text evidence="1">Belongs to the PPR family. P subfamily.</text>
</comment>
<protein>
    <submittedName>
        <fullName evidence="4">Pentatricopeptide repeat</fullName>
    </submittedName>
</protein>
<sequence>MPFTIDGIKRPHDDHYVHQAVSQLDSLIHMHPVPRIYESNKILGSLTKMKCYPTVISFSKQMEMKGIHHSHVTLSILINCFCHLSQMTFAFSIFGKIFKLGYHPNVVTLTTLMRGLCTNGEVRKALNFHDKMVAQGFRFDEVCYGTLIRGLCDIGETKAAIQLLGIIEARSTKYSPSIQIWTCK</sequence>
<gene>
    <name evidence="4" type="ORF">DEO72_LG5g388</name>
</gene>
<evidence type="ECO:0000313" key="4">
    <source>
        <dbReference type="EMBL" id="QCD92326.1"/>
    </source>
</evidence>
<organism evidence="4 5">
    <name type="scientific">Vigna unguiculata</name>
    <name type="common">Cowpea</name>
    <dbReference type="NCBI Taxonomy" id="3917"/>
    <lineage>
        <taxon>Eukaryota</taxon>
        <taxon>Viridiplantae</taxon>
        <taxon>Streptophyta</taxon>
        <taxon>Embryophyta</taxon>
        <taxon>Tracheophyta</taxon>
        <taxon>Spermatophyta</taxon>
        <taxon>Magnoliopsida</taxon>
        <taxon>eudicotyledons</taxon>
        <taxon>Gunneridae</taxon>
        <taxon>Pentapetalae</taxon>
        <taxon>rosids</taxon>
        <taxon>fabids</taxon>
        <taxon>Fabales</taxon>
        <taxon>Fabaceae</taxon>
        <taxon>Papilionoideae</taxon>
        <taxon>50 kb inversion clade</taxon>
        <taxon>NPAAA clade</taxon>
        <taxon>indigoferoid/millettioid clade</taxon>
        <taxon>Phaseoleae</taxon>
        <taxon>Vigna</taxon>
    </lineage>
</organism>
<dbReference type="AlphaFoldDB" id="A0A4D6LWF3"/>
<dbReference type="Proteomes" id="UP000501690">
    <property type="component" value="Linkage Group LG5"/>
</dbReference>
<dbReference type="InterPro" id="IPR011990">
    <property type="entry name" value="TPR-like_helical_dom_sf"/>
</dbReference>
<dbReference type="PROSITE" id="PS51375">
    <property type="entry name" value="PPR"/>
    <property type="match status" value="2"/>
</dbReference>
<keyword evidence="5" id="KW-1185">Reference proteome</keyword>
<evidence type="ECO:0000313" key="5">
    <source>
        <dbReference type="Proteomes" id="UP000501690"/>
    </source>
</evidence>
<reference evidence="4 5" key="1">
    <citation type="submission" date="2019-04" db="EMBL/GenBank/DDBJ databases">
        <title>An improved genome assembly and genetic linkage map for asparagus bean, Vigna unguiculata ssp. sesquipedialis.</title>
        <authorList>
            <person name="Xia Q."/>
            <person name="Zhang R."/>
            <person name="Dong Y."/>
        </authorList>
    </citation>
    <scope>NUCLEOTIDE SEQUENCE [LARGE SCALE GENOMIC DNA]</scope>
    <source>
        <tissue evidence="4">Leaf</tissue>
    </source>
</reference>
<dbReference type="Pfam" id="PF01535">
    <property type="entry name" value="PPR"/>
    <property type="match status" value="1"/>
</dbReference>
<dbReference type="EMBL" id="CP039349">
    <property type="protein sequence ID" value="QCD92326.1"/>
    <property type="molecule type" value="Genomic_DNA"/>
</dbReference>